<dbReference type="Pfam" id="PF02629">
    <property type="entry name" value="CoA_binding"/>
    <property type="match status" value="1"/>
</dbReference>
<evidence type="ECO:0000259" key="8">
    <source>
        <dbReference type="SMART" id="SM00881"/>
    </source>
</evidence>
<dbReference type="Gene3D" id="1.10.10.10">
    <property type="entry name" value="Winged helix-like DNA-binding domain superfamily/Winged helix DNA-binding domain"/>
    <property type="match status" value="1"/>
</dbReference>
<evidence type="ECO:0000256" key="6">
    <source>
        <dbReference type="ARBA" id="ARBA00023163"/>
    </source>
</evidence>
<evidence type="ECO:0000256" key="7">
    <source>
        <dbReference type="HAMAP-Rule" id="MF_01131"/>
    </source>
</evidence>
<dbReference type="SMART" id="SM00881">
    <property type="entry name" value="CoA_binding"/>
    <property type="match status" value="1"/>
</dbReference>
<dbReference type="PANTHER" id="PTHR35786:SF1">
    <property type="entry name" value="REDOX-SENSING TRANSCRIPTIONAL REPRESSOR REX 1"/>
    <property type="match status" value="1"/>
</dbReference>
<dbReference type="InterPro" id="IPR036388">
    <property type="entry name" value="WH-like_DNA-bd_sf"/>
</dbReference>
<evidence type="ECO:0000313" key="9">
    <source>
        <dbReference type="EMBL" id="OCC14175.1"/>
    </source>
</evidence>
<keyword evidence="2 7" id="KW-0678">Repressor</keyword>
<keyword evidence="5 7" id="KW-0238">DNA-binding</keyword>
<evidence type="ECO:0000256" key="5">
    <source>
        <dbReference type="ARBA" id="ARBA00023125"/>
    </source>
</evidence>
<comment type="subunit">
    <text evidence="7">Homodimer.</text>
</comment>
<dbReference type="InterPro" id="IPR022876">
    <property type="entry name" value="Tscrpt_rep_Rex"/>
</dbReference>
<dbReference type="HAMAP" id="MF_01131">
    <property type="entry name" value="Rex"/>
    <property type="match status" value="1"/>
</dbReference>
<dbReference type="AlphaFoldDB" id="A0A1B9F2Y2"/>
<gene>
    <name evidence="7" type="primary">rex</name>
    <name evidence="9" type="ORF">DBT_2431</name>
</gene>
<comment type="function">
    <text evidence="7">Modulates transcription in response to changes in cellular NADH/NAD(+) redox state.</text>
</comment>
<evidence type="ECO:0000256" key="4">
    <source>
        <dbReference type="ARBA" id="ARBA00023027"/>
    </source>
</evidence>
<dbReference type="InterPro" id="IPR058236">
    <property type="entry name" value="Rex_actinobacterial-type"/>
</dbReference>
<comment type="caution">
    <text evidence="7">Lacks conserved residue(s) required for the propagation of feature annotation.</text>
</comment>
<dbReference type="NCBIfam" id="NF003996">
    <property type="entry name" value="PRK05472.2-5"/>
    <property type="match status" value="1"/>
</dbReference>
<evidence type="ECO:0000313" key="10">
    <source>
        <dbReference type="Proteomes" id="UP000093080"/>
    </source>
</evidence>
<keyword evidence="10" id="KW-1185">Reference proteome</keyword>
<comment type="similarity">
    <text evidence="7">Belongs to the transcriptional regulatory Rex family.</text>
</comment>
<name>A0A1B9F2Y2_9BACT</name>
<dbReference type="GO" id="GO:0045892">
    <property type="term" value="P:negative regulation of DNA-templated transcription"/>
    <property type="evidence" value="ECO:0007669"/>
    <property type="project" value="InterPro"/>
</dbReference>
<dbReference type="PATRIC" id="fig|1156395.6.peg.2470"/>
<dbReference type="InterPro" id="IPR036390">
    <property type="entry name" value="WH_DNA-bd_sf"/>
</dbReference>
<dbReference type="GO" id="GO:0003700">
    <property type="term" value="F:DNA-binding transcription factor activity"/>
    <property type="evidence" value="ECO:0007669"/>
    <property type="project" value="UniProtKB-UniRule"/>
</dbReference>
<dbReference type="RefSeq" id="WP_067620818.1">
    <property type="nucleotide sequence ID" value="NZ_MAGO01000018.1"/>
</dbReference>
<dbReference type="Proteomes" id="UP000093080">
    <property type="component" value="Unassembled WGS sequence"/>
</dbReference>
<feature type="DNA-binding region" description="H-T-H motif" evidence="7">
    <location>
        <begin position="16"/>
        <end position="55"/>
    </location>
</feature>
<dbReference type="NCBIfam" id="NF003989">
    <property type="entry name" value="PRK05472.1-3"/>
    <property type="match status" value="1"/>
</dbReference>
<proteinExistence type="inferred from homology"/>
<dbReference type="SUPFAM" id="SSF51735">
    <property type="entry name" value="NAD(P)-binding Rossmann-fold domains"/>
    <property type="match status" value="1"/>
</dbReference>
<dbReference type="InterPro" id="IPR009718">
    <property type="entry name" value="Rex_DNA-bd_C_dom"/>
</dbReference>
<evidence type="ECO:0000256" key="2">
    <source>
        <dbReference type="ARBA" id="ARBA00022491"/>
    </source>
</evidence>
<keyword evidence="6 7" id="KW-0804">Transcription</keyword>
<accession>A0A1B9F2Y2</accession>
<dbReference type="STRING" id="1156395.DBT_2431"/>
<comment type="caution">
    <text evidence="9">The sequence shown here is derived from an EMBL/GenBank/DDBJ whole genome shotgun (WGS) entry which is preliminary data.</text>
</comment>
<dbReference type="Gene3D" id="3.40.50.720">
    <property type="entry name" value="NAD(P)-binding Rossmann-like Domain"/>
    <property type="match status" value="1"/>
</dbReference>
<feature type="domain" description="CoA-binding" evidence="8">
    <location>
        <begin position="80"/>
        <end position="181"/>
    </location>
</feature>
<dbReference type="OrthoDB" id="9784760at2"/>
<dbReference type="GO" id="GO:0051775">
    <property type="term" value="P:response to redox state"/>
    <property type="evidence" value="ECO:0007669"/>
    <property type="project" value="InterPro"/>
</dbReference>
<dbReference type="InterPro" id="IPR003781">
    <property type="entry name" value="CoA-bd"/>
</dbReference>
<organism evidence="9 10">
    <name type="scientific">Dissulfuribacter thermophilus</name>
    <dbReference type="NCBI Taxonomy" id="1156395"/>
    <lineage>
        <taxon>Bacteria</taxon>
        <taxon>Pseudomonadati</taxon>
        <taxon>Thermodesulfobacteriota</taxon>
        <taxon>Dissulfuribacteria</taxon>
        <taxon>Dissulfuribacterales</taxon>
        <taxon>Dissulfuribacteraceae</taxon>
        <taxon>Dissulfuribacter</taxon>
    </lineage>
</organism>
<dbReference type="PANTHER" id="PTHR35786">
    <property type="entry name" value="REDOX-SENSING TRANSCRIPTIONAL REPRESSOR REX"/>
    <property type="match status" value="1"/>
</dbReference>
<evidence type="ECO:0000256" key="1">
    <source>
        <dbReference type="ARBA" id="ARBA00022490"/>
    </source>
</evidence>
<evidence type="ECO:0000256" key="3">
    <source>
        <dbReference type="ARBA" id="ARBA00023015"/>
    </source>
</evidence>
<reference evidence="9 10" key="1">
    <citation type="submission" date="2016-06" db="EMBL/GenBank/DDBJ databases">
        <title>Respiratory ammonification of nitrate coupled to the oxidation of elemental sulfur in deep-sea autotrophic thermophilic bacteria.</title>
        <authorList>
            <person name="Slobodkina G.B."/>
            <person name="Mardanov A.V."/>
            <person name="Ravin N.V."/>
            <person name="Frolova A.A."/>
            <person name="Viryasiv M.B."/>
            <person name="Chernyh N.A."/>
            <person name="Bonch-Osmolovskaya E.A."/>
            <person name="Slobodkin A.I."/>
        </authorList>
    </citation>
    <scope>NUCLEOTIDE SEQUENCE [LARGE SCALE GENOMIC DNA]</scope>
    <source>
        <strain evidence="9 10">S69</strain>
    </source>
</reference>
<dbReference type="NCBIfam" id="NF003995">
    <property type="entry name" value="PRK05472.2-4"/>
    <property type="match status" value="1"/>
</dbReference>
<dbReference type="SUPFAM" id="SSF46785">
    <property type="entry name" value="Winged helix' DNA-binding domain"/>
    <property type="match status" value="1"/>
</dbReference>
<dbReference type="Pfam" id="PF06971">
    <property type="entry name" value="Put_DNA-bind_N"/>
    <property type="match status" value="1"/>
</dbReference>
<dbReference type="InterPro" id="IPR036291">
    <property type="entry name" value="NAD(P)-bd_dom_sf"/>
</dbReference>
<comment type="subcellular location">
    <subcellularLocation>
        <location evidence="7">Cytoplasm</location>
    </subcellularLocation>
</comment>
<keyword evidence="4 7" id="KW-0520">NAD</keyword>
<dbReference type="NCBIfam" id="NF003994">
    <property type="entry name" value="PRK05472.2-3"/>
    <property type="match status" value="1"/>
</dbReference>
<dbReference type="GO" id="GO:0005737">
    <property type="term" value="C:cytoplasm"/>
    <property type="evidence" value="ECO:0007669"/>
    <property type="project" value="UniProtKB-SubCell"/>
</dbReference>
<dbReference type="GO" id="GO:0003677">
    <property type="term" value="F:DNA binding"/>
    <property type="evidence" value="ECO:0007669"/>
    <property type="project" value="UniProtKB-UniRule"/>
</dbReference>
<keyword evidence="1 7" id="KW-0963">Cytoplasm</keyword>
<sequence length="241" mass="27118">MKRNKIPAAAILRLSIYYRYLQRLLQNGTTVVSSAALARYANVNPAQLRKDLSYFGRFGVRGIGYDVVRLAEHIRGILGLVREWRMALVGVDCVGRALLANRHLQSQGYRFVAAFDNDPKKVGEDVGHGLKIRPMEEFEEIVNADTVDIGVIAVSVDQAQSVANAFVKAGVRGILNFAPTRLDLPGNIMVQYVDFTVLLDSLAYGICNLTKIEDEKKACILDPRRQRWNREHSWPVVQFFQ</sequence>
<keyword evidence="3 7" id="KW-0805">Transcription regulation</keyword>
<dbReference type="NCBIfam" id="NF003993">
    <property type="entry name" value="PRK05472.2-2"/>
    <property type="match status" value="1"/>
</dbReference>
<protein>
    <recommendedName>
        <fullName evidence="7">Redox-sensing transcriptional repressor Rex</fullName>
    </recommendedName>
</protein>
<dbReference type="EMBL" id="MAGO01000018">
    <property type="protein sequence ID" value="OCC14175.1"/>
    <property type="molecule type" value="Genomic_DNA"/>
</dbReference>